<keyword evidence="5" id="KW-0007">Acetylation</keyword>
<evidence type="ECO:0000256" key="11">
    <source>
        <dbReference type="ARBA" id="ARBA00079049"/>
    </source>
</evidence>
<reference evidence="13" key="2">
    <citation type="submission" date="2022-06" db="UniProtKB">
        <authorList>
            <consortium name="EnsemblMetazoa"/>
        </authorList>
    </citation>
    <scope>IDENTIFICATION</scope>
</reference>
<evidence type="ECO:0000256" key="8">
    <source>
        <dbReference type="ARBA" id="ARBA00063535"/>
    </source>
</evidence>
<evidence type="ECO:0000313" key="14">
    <source>
        <dbReference type="Proteomes" id="UP000007819"/>
    </source>
</evidence>
<dbReference type="InterPro" id="IPR041949">
    <property type="entry name" value="START_STARD7"/>
</dbReference>
<evidence type="ECO:0000256" key="3">
    <source>
        <dbReference type="ARBA" id="ARBA00022490"/>
    </source>
</evidence>
<keyword evidence="6" id="KW-0445">Lipid transport</keyword>
<dbReference type="Pfam" id="PF01852">
    <property type="entry name" value="START"/>
    <property type="match status" value="1"/>
</dbReference>
<dbReference type="InterPro" id="IPR051213">
    <property type="entry name" value="START_lipid_transfer"/>
</dbReference>
<dbReference type="GO" id="GO:0005829">
    <property type="term" value="C:cytosol"/>
    <property type="evidence" value="ECO:0007669"/>
    <property type="project" value="UniProtKB-ARBA"/>
</dbReference>
<evidence type="ECO:0000256" key="7">
    <source>
        <dbReference type="ARBA" id="ARBA00023121"/>
    </source>
</evidence>
<dbReference type="OrthoDB" id="1295045at2759"/>
<dbReference type="KEGG" id="api:100166796"/>
<dbReference type="InterPro" id="IPR023393">
    <property type="entry name" value="START-like_dom_sf"/>
</dbReference>
<evidence type="ECO:0000256" key="4">
    <source>
        <dbReference type="ARBA" id="ARBA00022553"/>
    </source>
</evidence>
<dbReference type="EnsemblMetazoa" id="XM_016807604.1">
    <property type="protein sequence ID" value="XP_016663093.1"/>
    <property type="gene ID" value="LOC100166796"/>
</dbReference>
<dbReference type="SUPFAM" id="SSF55961">
    <property type="entry name" value="Bet v1-like"/>
    <property type="match status" value="1"/>
</dbReference>
<dbReference type="Gene3D" id="3.30.530.20">
    <property type="match status" value="1"/>
</dbReference>
<dbReference type="GeneID" id="100166796"/>
<accession>A0A8R2A4H1</accession>
<comment type="subunit">
    <text evidence="8">Interacts with ACOT13/THEM2.</text>
</comment>
<dbReference type="EnsemblMetazoa" id="XM_008188728.1">
    <property type="protein sequence ID" value="XP_008186950.1"/>
    <property type="gene ID" value="LOC100166796"/>
</dbReference>
<comment type="subcellular location">
    <subcellularLocation>
        <location evidence="1">Cytoplasm</location>
    </subcellularLocation>
</comment>
<dbReference type="GO" id="GO:0006869">
    <property type="term" value="P:lipid transport"/>
    <property type="evidence" value="ECO:0007669"/>
    <property type="project" value="UniProtKB-KW"/>
</dbReference>
<dbReference type="Proteomes" id="UP000007819">
    <property type="component" value="Chromosome A1"/>
</dbReference>
<dbReference type="CDD" id="cd08911">
    <property type="entry name" value="START_STARD7-like"/>
    <property type="match status" value="1"/>
</dbReference>
<evidence type="ECO:0000256" key="10">
    <source>
        <dbReference type="ARBA" id="ARBA00077188"/>
    </source>
</evidence>
<keyword evidence="4" id="KW-0597">Phosphoprotein</keyword>
<sequence>MSIRGSVWKPNLLIASSSCRAQTVCRTFSRRCKKSLSNDSLLLSILKKRTRNFFNKQDLGVHITRTRKVMIACKKMITAVNKFKQQLAKHRKNLIMCVAMAFTFDWYKERICVDELIRLRQEFGIVKKLNKQSTSNNIIQNEQNINISQKPVSNINELNCSMSKTGNNKNQIECSYSSCDCPRCRNMSEEGWEPFTSGSYYNAWRKPNVDYPGQNLYIYKVHGSFNDITALDFMQVQLDLQYRKEWDNMSVDLDIFDSEPLTHSDLIYWEFRWPKWFQNRDYVFKRRYKIDEDEKLMLIVCESIEHPDYPEQNNKWRVKDYWSYIVIKPHDAFDKPGVEFSITYFDDPGVTVSNYLTSWYQCKGLPSFLNDQRLAALELTKRRFEENNILKPEKTNIDAKLDQPQTQTSWISWIFGYFLF</sequence>
<keyword evidence="2" id="KW-0813">Transport</keyword>
<dbReference type="RefSeq" id="XP_016663093.1">
    <property type="nucleotide sequence ID" value="XM_016807604.1"/>
</dbReference>
<dbReference type="EnsemblMetazoa" id="XM_001943879.5">
    <property type="protein sequence ID" value="XP_001943914.1"/>
    <property type="gene ID" value="LOC100166796"/>
</dbReference>
<evidence type="ECO:0000256" key="5">
    <source>
        <dbReference type="ARBA" id="ARBA00022990"/>
    </source>
</evidence>
<evidence type="ECO:0000256" key="1">
    <source>
        <dbReference type="ARBA" id="ARBA00004496"/>
    </source>
</evidence>
<reference evidence="14" key="1">
    <citation type="submission" date="2010-06" db="EMBL/GenBank/DDBJ databases">
        <authorList>
            <person name="Jiang H."/>
            <person name="Abraham K."/>
            <person name="Ali S."/>
            <person name="Alsbrooks S.L."/>
            <person name="Anim B.N."/>
            <person name="Anosike U.S."/>
            <person name="Attaway T."/>
            <person name="Bandaranaike D.P."/>
            <person name="Battles P.K."/>
            <person name="Bell S.N."/>
            <person name="Bell A.V."/>
            <person name="Beltran B."/>
            <person name="Bickham C."/>
            <person name="Bustamante Y."/>
            <person name="Caleb T."/>
            <person name="Canada A."/>
            <person name="Cardenas V."/>
            <person name="Carter K."/>
            <person name="Chacko J."/>
            <person name="Chandrabose M.N."/>
            <person name="Chavez D."/>
            <person name="Chavez A."/>
            <person name="Chen L."/>
            <person name="Chu H.-S."/>
            <person name="Claassen K.J."/>
            <person name="Cockrell R."/>
            <person name="Collins M."/>
            <person name="Cooper J.A."/>
            <person name="Cree A."/>
            <person name="Curry S.M."/>
            <person name="Da Y."/>
            <person name="Dao M.D."/>
            <person name="Das B."/>
            <person name="Davila M.-L."/>
            <person name="Davy-Carroll L."/>
            <person name="Denson S."/>
            <person name="Dinh H."/>
            <person name="Ebong V.E."/>
            <person name="Edwards J.R."/>
            <person name="Egan A."/>
            <person name="El-Daye J."/>
            <person name="Escobedo L."/>
            <person name="Fernandez S."/>
            <person name="Fernando P.R."/>
            <person name="Flagg N."/>
            <person name="Forbes L.D."/>
            <person name="Fowler R.G."/>
            <person name="Fu Q."/>
            <person name="Gabisi R.A."/>
            <person name="Ganer J."/>
            <person name="Garbino Pronczuk A."/>
            <person name="Garcia R.M."/>
            <person name="Garner T."/>
            <person name="Garrett T.E."/>
            <person name="Gonzalez D.A."/>
            <person name="Hamid H."/>
            <person name="Hawkins E.S."/>
            <person name="Hirani K."/>
            <person name="Hogues M.E."/>
            <person name="Hollins B."/>
            <person name="Hsiao C.-H."/>
            <person name="Jabil R."/>
            <person name="James M.L."/>
            <person name="Jhangiani S.N."/>
            <person name="Johnson B."/>
            <person name="Johnson Q."/>
            <person name="Joshi V."/>
            <person name="Kalu J.B."/>
            <person name="Kam C."/>
            <person name="Kashfia A."/>
            <person name="Keebler J."/>
            <person name="Kisamo H."/>
            <person name="Kovar C.L."/>
            <person name="Lago L.A."/>
            <person name="Lai C.-Y."/>
            <person name="Laidlaw J."/>
            <person name="Lara F."/>
            <person name="Le T.-K."/>
            <person name="Lee S.L."/>
            <person name="Legall F.H."/>
            <person name="Lemon S.J."/>
            <person name="Lewis L.R."/>
            <person name="Li B."/>
            <person name="Liu Y."/>
            <person name="Liu Y.-S."/>
            <person name="Lopez J."/>
            <person name="Lozado R.J."/>
            <person name="Lu J."/>
            <person name="Madu R.C."/>
            <person name="Maheshwari M."/>
            <person name="Maheshwari R."/>
            <person name="Malloy K."/>
            <person name="Martinez E."/>
            <person name="Mathew T."/>
            <person name="Mercado I.C."/>
            <person name="Mercado C."/>
            <person name="Meyer B."/>
            <person name="Montgomery K."/>
            <person name="Morgan M.B."/>
            <person name="Munidasa M."/>
            <person name="Nazareth L.V."/>
            <person name="Nelson J."/>
            <person name="Ng B.M."/>
            <person name="Nguyen N.B."/>
            <person name="Nguyen P.Q."/>
            <person name="Nguyen T."/>
            <person name="Obregon M."/>
            <person name="Okwuonu G.O."/>
            <person name="Onwere C.G."/>
            <person name="Orozco G."/>
            <person name="Parra A."/>
            <person name="Patel S."/>
            <person name="Patil S."/>
            <person name="Perez A."/>
            <person name="Perez Y."/>
            <person name="Pham C."/>
            <person name="Primus E.L."/>
            <person name="Pu L.-L."/>
            <person name="Puazo M."/>
            <person name="Qin X."/>
            <person name="Quiroz J.B."/>
            <person name="Reese J."/>
            <person name="Richards S."/>
            <person name="Rives C.M."/>
            <person name="Robberts R."/>
            <person name="Ruiz S.J."/>
            <person name="Ruiz M.J."/>
            <person name="Santibanez J."/>
            <person name="Schneider B.W."/>
            <person name="Sisson I."/>
            <person name="Smith M."/>
            <person name="Sodergren E."/>
            <person name="Song X.-Z."/>
            <person name="Song B.B."/>
            <person name="Summersgill H."/>
            <person name="Thelus R."/>
            <person name="Thornton R.D."/>
            <person name="Trejos Z.Y."/>
            <person name="Usmani K."/>
            <person name="Vattathil S."/>
            <person name="Villasana D."/>
            <person name="Walker D.L."/>
            <person name="Wang S."/>
            <person name="Wang K."/>
            <person name="White C.S."/>
            <person name="Williams A.C."/>
            <person name="Williamson J."/>
            <person name="Wilson K."/>
            <person name="Woghiren I.O."/>
            <person name="Woodworth J.R."/>
            <person name="Worley K.C."/>
            <person name="Wright R.A."/>
            <person name="Wu W."/>
            <person name="Young L."/>
            <person name="Zhang L."/>
            <person name="Zhang J."/>
            <person name="Zhu Y."/>
            <person name="Muzny D.M."/>
            <person name="Weinstock G."/>
            <person name="Gibbs R.A."/>
        </authorList>
    </citation>
    <scope>NUCLEOTIDE SEQUENCE [LARGE SCALE GENOMIC DNA]</scope>
    <source>
        <strain evidence="14">LSR1</strain>
    </source>
</reference>
<dbReference type="PROSITE" id="PS50848">
    <property type="entry name" value="START"/>
    <property type="match status" value="1"/>
</dbReference>
<evidence type="ECO:0000256" key="2">
    <source>
        <dbReference type="ARBA" id="ARBA00022448"/>
    </source>
</evidence>
<name>A0A8R2A4H1_ACYPI</name>
<evidence type="ECO:0000313" key="13">
    <source>
        <dbReference type="EnsemblMetazoa" id="XP_001943914.1"/>
    </source>
</evidence>
<feature type="domain" description="START" evidence="12">
    <location>
        <begin position="188"/>
        <end position="345"/>
    </location>
</feature>
<keyword evidence="3" id="KW-0963">Cytoplasm</keyword>
<keyword evidence="14" id="KW-1185">Reference proteome</keyword>
<dbReference type="InterPro" id="IPR002913">
    <property type="entry name" value="START_lipid-bd_dom"/>
</dbReference>
<dbReference type="AlphaFoldDB" id="A0A8R2A4H1"/>
<dbReference type="GO" id="GO:0008289">
    <property type="term" value="F:lipid binding"/>
    <property type="evidence" value="ECO:0007669"/>
    <property type="project" value="UniProtKB-KW"/>
</dbReference>
<evidence type="ECO:0000256" key="9">
    <source>
        <dbReference type="ARBA" id="ARBA00069061"/>
    </source>
</evidence>
<organism evidence="13 14">
    <name type="scientific">Acyrthosiphon pisum</name>
    <name type="common">Pea aphid</name>
    <dbReference type="NCBI Taxonomy" id="7029"/>
    <lineage>
        <taxon>Eukaryota</taxon>
        <taxon>Metazoa</taxon>
        <taxon>Ecdysozoa</taxon>
        <taxon>Arthropoda</taxon>
        <taxon>Hexapoda</taxon>
        <taxon>Insecta</taxon>
        <taxon>Pterygota</taxon>
        <taxon>Neoptera</taxon>
        <taxon>Paraneoptera</taxon>
        <taxon>Hemiptera</taxon>
        <taxon>Sternorrhyncha</taxon>
        <taxon>Aphidomorpha</taxon>
        <taxon>Aphidoidea</taxon>
        <taxon>Aphididae</taxon>
        <taxon>Macrosiphini</taxon>
        <taxon>Acyrthosiphon</taxon>
    </lineage>
</organism>
<keyword evidence="7" id="KW-0446">Lipid-binding</keyword>
<dbReference type="RefSeq" id="XP_008186950.1">
    <property type="nucleotide sequence ID" value="XM_008188728.1"/>
</dbReference>
<protein>
    <recommendedName>
        <fullName evidence="9">Phosphatidylcholine transfer protein</fullName>
    </recommendedName>
    <alternativeName>
        <fullName evidence="11">START domain-containing protein 2</fullName>
    </alternativeName>
    <alternativeName>
        <fullName evidence="10">StAR-related lipid transfer protein 2</fullName>
    </alternativeName>
</protein>
<dbReference type="FunFam" id="3.30.530.20:FF:000017">
    <property type="entry name" value="Phosphatidylcholine transfer protein, putative"/>
    <property type="match status" value="1"/>
</dbReference>
<dbReference type="PANTHER" id="PTHR19308:SF8">
    <property type="entry name" value="STAR-RELATED LIPID TRANSFER PROTEIN 7, MITOCHONDRIAL"/>
    <property type="match status" value="1"/>
</dbReference>
<evidence type="ECO:0000256" key="6">
    <source>
        <dbReference type="ARBA" id="ARBA00023055"/>
    </source>
</evidence>
<proteinExistence type="predicted"/>
<evidence type="ECO:0000259" key="12">
    <source>
        <dbReference type="PROSITE" id="PS50848"/>
    </source>
</evidence>
<dbReference type="RefSeq" id="XP_001943914.1">
    <property type="nucleotide sequence ID" value="XM_001943879.4"/>
</dbReference>
<dbReference type="PANTHER" id="PTHR19308">
    <property type="entry name" value="PHOSPHATIDYLCHOLINE TRANSFER PROTEIN"/>
    <property type="match status" value="1"/>
</dbReference>